<organism evidence="2 3">
    <name type="scientific">Leptolyngbya subtilissima DQ-A4</name>
    <dbReference type="NCBI Taxonomy" id="2933933"/>
    <lineage>
        <taxon>Bacteria</taxon>
        <taxon>Bacillati</taxon>
        <taxon>Cyanobacteriota</taxon>
        <taxon>Cyanophyceae</taxon>
        <taxon>Leptolyngbyales</taxon>
        <taxon>Leptolyngbyaceae</taxon>
        <taxon>Leptolyngbya group</taxon>
        <taxon>Leptolyngbya</taxon>
    </lineage>
</organism>
<feature type="transmembrane region" description="Helical" evidence="1">
    <location>
        <begin position="326"/>
        <end position="350"/>
    </location>
</feature>
<feature type="transmembrane region" description="Helical" evidence="1">
    <location>
        <begin position="252"/>
        <end position="273"/>
    </location>
</feature>
<dbReference type="Proteomes" id="UP001482513">
    <property type="component" value="Unassembled WGS sequence"/>
</dbReference>
<evidence type="ECO:0000256" key="1">
    <source>
        <dbReference type="SAM" id="Phobius"/>
    </source>
</evidence>
<dbReference type="EMBL" id="JAMPKX010000013">
    <property type="protein sequence ID" value="MEP0949588.1"/>
    <property type="molecule type" value="Genomic_DNA"/>
</dbReference>
<protein>
    <recommendedName>
        <fullName evidence="4">NAD/NADP transhydrogenase beta subunit</fullName>
    </recommendedName>
</protein>
<proteinExistence type="predicted"/>
<feature type="transmembrane region" description="Helical" evidence="1">
    <location>
        <begin position="90"/>
        <end position="114"/>
    </location>
</feature>
<feature type="transmembrane region" description="Helical" evidence="1">
    <location>
        <begin position="285"/>
        <end position="314"/>
    </location>
</feature>
<name>A0ABV0KA01_9CYAN</name>
<sequence length="372" mass="39570">MLNALLPSSIVPLAQVTGGVGIIDDSVQQLEAVQQAWDARWQDIFASSSGLYLGINQFASIILVGAFLFFAVGWVKEAIERGIFPALPNVLWVLTIAVLLFNNGALLGSATLGIRNLINAQTQTVLQVQVGEVSMLEALNDVILSQQAKAVIQQEYAACDAQTGQAQVDCFIRAGERAQQRLEEEYRSRGFWSAGLQRLWSRVQQISQQVEQVYQSGEAPVGGNPLADILVGTVLQTSSQALAEQFLKGWQWAFANLLEMAMLLTGLIGPIAVAGSVVPLQGRPLWSWLVGFFSLGMAKFSYNVIVGLAATVVVAADAQTSSDFGFLLLISILAPVLALAIAGGAGMAVFRGVSGGVTRLIAVGTSAIPIPR</sequence>
<gene>
    <name evidence="2" type="ORF">NC992_22105</name>
</gene>
<keyword evidence="1" id="KW-0472">Membrane</keyword>
<reference evidence="2 3" key="1">
    <citation type="submission" date="2022-04" db="EMBL/GenBank/DDBJ databases">
        <title>Positive selection, recombination, and allopatry shape intraspecific diversity of widespread and dominant cyanobacteria.</title>
        <authorList>
            <person name="Wei J."/>
            <person name="Shu W."/>
            <person name="Hu C."/>
        </authorList>
    </citation>
    <scope>NUCLEOTIDE SEQUENCE [LARGE SCALE GENOMIC DNA]</scope>
    <source>
        <strain evidence="2 3">DQ-A4</strain>
    </source>
</reference>
<keyword evidence="1" id="KW-0812">Transmembrane</keyword>
<keyword evidence="1" id="KW-1133">Transmembrane helix</keyword>
<feature type="transmembrane region" description="Helical" evidence="1">
    <location>
        <begin position="50"/>
        <end position="70"/>
    </location>
</feature>
<evidence type="ECO:0008006" key="4">
    <source>
        <dbReference type="Google" id="ProtNLM"/>
    </source>
</evidence>
<accession>A0ABV0KA01</accession>
<comment type="caution">
    <text evidence="2">The sequence shown here is derived from an EMBL/GenBank/DDBJ whole genome shotgun (WGS) entry which is preliminary data.</text>
</comment>
<evidence type="ECO:0000313" key="2">
    <source>
        <dbReference type="EMBL" id="MEP0949588.1"/>
    </source>
</evidence>
<dbReference type="RefSeq" id="WP_190707034.1">
    <property type="nucleotide sequence ID" value="NZ_JAMPKX010000013.1"/>
</dbReference>
<keyword evidence="3" id="KW-1185">Reference proteome</keyword>
<evidence type="ECO:0000313" key="3">
    <source>
        <dbReference type="Proteomes" id="UP001482513"/>
    </source>
</evidence>